<organism evidence="1">
    <name type="scientific">Siphoviridae sp. ctX5W26</name>
    <dbReference type="NCBI Taxonomy" id="2825540"/>
    <lineage>
        <taxon>Viruses</taxon>
        <taxon>Duplodnaviria</taxon>
        <taxon>Heunggongvirae</taxon>
        <taxon>Uroviricota</taxon>
        <taxon>Caudoviricetes</taxon>
    </lineage>
</organism>
<sequence length="34" mass="4100">MILAARNSIKWKHQGLLYVVTAYRFQDLVRHSQR</sequence>
<name>A0A8S5UEP8_9CAUD</name>
<dbReference type="EMBL" id="BK016076">
    <property type="protein sequence ID" value="DAF92916.1"/>
    <property type="molecule type" value="Genomic_DNA"/>
</dbReference>
<reference evidence="1" key="1">
    <citation type="journal article" date="2021" name="Proc. Natl. Acad. Sci. U.S.A.">
        <title>A Catalog of Tens of Thousands of Viruses from Human Metagenomes Reveals Hidden Associations with Chronic Diseases.</title>
        <authorList>
            <person name="Tisza M.J."/>
            <person name="Buck C.B."/>
        </authorList>
    </citation>
    <scope>NUCLEOTIDE SEQUENCE</scope>
    <source>
        <strain evidence="1">CtX5W26</strain>
    </source>
</reference>
<accession>A0A8S5UEP8</accession>
<protein>
    <submittedName>
        <fullName evidence="1">Uncharacterized protein</fullName>
    </submittedName>
</protein>
<proteinExistence type="predicted"/>
<evidence type="ECO:0000313" key="1">
    <source>
        <dbReference type="EMBL" id="DAF92916.1"/>
    </source>
</evidence>